<dbReference type="PANTHER" id="PTHR46696">
    <property type="entry name" value="P450, PUTATIVE (EUROFUNG)-RELATED"/>
    <property type="match status" value="1"/>
</dbReference>
<sequence length="149" mass="17050">MGSCLLGGVQVNEGDHVYVSIASVSRDRREFDRPDEFDARRSDKRHLAFGHGIHHCLGRGTEMLFETILEQLYGALPDVRLDWPGDIVDLVERQTAFRSVARLPVVWNKSHRRAAAWTPCIAAHDAHPETSRCNERYMHGPRHDLRAER</sequence>
<protein>
    <submittedName>
        <fullName evidence="3">Cytochrome P450</fullName>
    </submittedName>
</protein>
<evidence type="ECO:0000313" key="3">
    <source>
        <dbReference type="EMBL" id="MFC7247498.1"/>
    </source>
</evidence>
<dbReference type="Proteomes" id="UP001596392">
    <property type="component" value="Unassembled WGS sequence"/>
</dbReference>
<keyword evidence="2" id="KW-0560">Oxidoreductase</keyword>
<dbReference type="Gene3D" id="1.10.630.10">
    <property type="entry name" value="Cytochrome P450"/>
    <property type="match status" value="1"/>
</dbReference>
<evidence type="ECO:0000256" key="1">
    <source>
        <dbReference type="ARBA" id="ARBA00010617"/>
    </source>
</evidence>
<dbReference type="InterPro" id="IPR002397">
    <property type="entry name" value="Cyt_P450_B"/>
</dbReference>
<dbReference type="InterPro" id="IPR001128">
    <property type="entry name" value="Cyt_P450"/>
</dbReference>
<dbReference type="PROSITE" id="PS00086">
    <property type="entry name" value="CYTOCHROME_P450"/>
    <property type="match status" value="1"/>
</dbReference>
<keyword evidence="4" id="KW-1185">Reference proteome</keyword>
<dbReference type="Pfam" id="PF00067">
    <property type="entry name" value="p450"/>
    <property type="match status" value="1"/>
</dbReference>
<comment type="caution">
    <text evidence="3">The sequence shown here is derived from an EMBL/GenBank/DDBJ whole genome shotgun (WGS) entry which is preliminary data.</text>
</comment>
<proteinExistence type="inferred from homology"/>
<accession>A0ABW2HAZ0</accession>
<dbReference type="PANTHER" id="PTHR46696:SF1">
    <property type="entry name" value="CYTOCHROME P450 YJIB-RELATED"/>
    <property type="match status" value="1"/>
</dbReference>
<dbReference type="InterPro" id="IPR036396">
    <property type="entry name" value="Cyt_P450_sf"/>
</dbReference>
<dbReference type="RefSeq" id="WP_376810223.1">
    <property type="nucleotide sequence ID" value="NZ_JBHTAC010000058.1"/>
</dbReference>
<dbReference type="SUPFAM" id="SSF48264">
    <property type="entry name" value="Cytochrome P450"/>
    <property type="match status" value="1"/>
</dbReference>
<keyword evidence="2" id="KW-0479">Metal-binding</keyword>
<dbReference type="PRINTS" id="PR00359">
    <property type="entry name" value="BP450"/>
</dbReference>
<evidence type="ECO:0000313" key="4">
    <source>
        <dbReference type="Proteomes" id="UP001596392"/>
    </source>
</evidence>
<gene>
    <name evidence="3" type="ORF">ACFQO7_33980</name>
</gene>
<dbReference type="InterPro" id="IPR017972">
    <property type="entry name" value="Cyt_P450_CS"/>
</dbReference>
<comment type="similarity">
    <text evidence="1 2">Belongs to the cytochrome P450 family.</text>
</comment>
<keyword evidence="2" id="KW-0349">Heme</keyword>
<reference evidence="4" key="1">
    <citation type="journal article" date="2019" name="Int. J. Syst. Evol. Microbiol.">
        <title>The Global Catalogue of Microorganisms (GCM) 10K type strain sequencing project: providing services to taxonomists for standard genome sequencing and annotation.</title>
        <authorList>
            <consortium name="The Broad Institute Genomics Platform"/>
            <consortium name="The Broad Institute Genome Sequencing Center for Infectious Disease"/>
            <person name="Wu L."/>
            <person name="Ma J."/>
        </authorList>
    </citation>
    <scope>NUCLEOTIDE SEQUENCE [LARGE SCALE GENOMIC DNA]</scope>
    <source>
        <strain evidence="4">CGMCC 1.9106</strain>
    </source>
</reference>
<keyword evidence="2" id="KW-0408">Iron</keyword>
<dbReference type="EMBL" id="JBHTAC010000058">
    <property type="protein sequence ID" value="MFC7247498.1"/>
    <property type="molecule type" value="Genomic_DNA"/>
</dbReference>
<organism evidence="3 4">
    <name type="scientific">Catellatospora aurea</name>
    <dbReference type="NCBI Taxonomy" id="1337874"/>
    <lineage>
        <taxon>Bacteria</taxon>
        <taxon>Bacillati</taxon>
        <taxon>Actinomycetota</taxon>
        <taxon>Actinomycetes</taxon>
        <taxon>Micromonosporales</taxon>
        <taxon>Micromonosporaceae</taxon>
        <taxon>Catellatospora</taxon>
    </lineage>
</organism>
<keyword evidence="2" id="KW-0503">Monooxygenase</keyword>
<name>A0ABW2HAZ0_9ACTN</name>
<evidence type="ECO:0000256" key="2">
    <source>
        <dbReference type="RuleBase" id="RU000461"/>
    </source>
</evidence>